<organism evidence="8">
    <name type="scientific">Microvirga ossetica</name>
    <dbReference type="NCBI Taxonomy" id="1882682"/>
    <lineage>
        <taxon>Bacteria</taxon>
        <taxon>Pseudomonadati</taxon>
        <taxon>Pseudomonadota</taxon>
        <taxon>Alphaproteobacteria</taxon>
        <taxon>Hyphomicrobiales</taxon>
        <taxon>Methylobacteriaceae</taxon>
        <taxon>Microvirga</taxon>
    </lineage>
</organism>
<dbReference type="KEGG" id="moc:BB934_25435"/>
<evidence type="ECO:0000313" key="8">
    <source>
        <dbReference type="EMBL" id="ANY81152.1"/>
    </source>
</evidence>
<dbReference type="InterPro" id="IPR015421">
    <property type="entry name" value="PyrdxlP-dep_Trfase_major"/>
</dbReference>
<dbReference type="InterPro" id="IPR015422">
    <property type="entry name" value="PyrdxlP-dep_Trfase_small"/>
</dbReference>
<proteinExistence type="inferred from homology"/>
<evidence type="ECO:0000256" key="1">
    <source>
        <dbReference type="ARBA" id="ARBA00001933"/>
    </source>
</evidence>
<keyword evidence="3 6" id="KW-0663">Pyridoxal phosphate</keyword>
<dbReference type="Gene3D" id="3.40.640.10">
    <property type="entry name" value="Type I PLP-dependent aspartate aminotransferase-like (Major domain)"/>
    <property type="match status" value="1"/>
</dbReference>
<dbReference type="PIRSF" id="PIRSF001434">
    <property type="entry name" value="CGS"/>
    <property type="match status" value="1"/>
</dbReference>
<dbReference type="PANTHER" id="PTHR43500">
    <property type="entry name" value="CYSTATHIONINE BETA-LYASE-RELATED"/>
    <property type="match status" value="1"/>
</dbReference>
<dbReference type="InterPro" id="IPR000277">
    <property type="entry name" value="Cys/Met-Metab_PyrdxlP-dep_enz"/>
</dbReference>
<reference evidence="8" key="1">
    <citation type="submission" date="2016-07" db="EMBL/GenBank/DDBJ databases">
        <title>Microvirga ossetica sp. nov. a new species of rhizobia isolated from root nodules of the legume species Vicia alpestris Steven originated from North Ossetia region in the Caucasus.</title>
        <authorList>
            <person name="Safronova V.I."/>
            <person name="Kuznetsova I.G."/>
            <person name="Sazanova A.L."/>
            <person name="Belimov A."/>
            <person name="Andronov E."/>
            <person name="Osledkin Y.S."/>
            <person name="Onishchuk O.P."/>
            <person name="Kurchak O.N."/>
            <person name="Shaposhnikov A.I."/>
            <person name="Willems A."/>
            <person name="Tikhonovich I.A."/>
        </authorList>
    </citation>
    <scope>NUCLEOTIDE SEQUENCE [LARGE SCALE GENOMIC DNA]</scope>
    <source>
        <strain evidence="8">V5/3M</strain>
    </source>
</reference>
<dbReference type="InterPro" id="IPR006233">
    <property type="entry name" value="Cys_b_lyase_bac"/>
</dbReference>
<dbReference type="NCBIfam" id="TIGR01324">
    <property type="entry name" value="cysta_beta_ly_B"/>
    <property type="match status" value="1"/>
</dbReference>
<feature type="modified residue" description="N6-(pyridoxal phosphate)lysine" evidence="6">
    <location>
        <position position="210"/>
    </location>
</feature>
<protein>
    <submittedName>
        <fullName evidence="8">Cystathionine beta-lyase</fullName>
    </submittedName>
</protein>
<dbReference type="PANTHER" id="PTHR43500:SF1">
    <property type="entry name" value="CYSTATHIONINE BETA-LYASE-RELATED"/>
    <property type="match status" value="1"/>
</dbReference>
<name>A0A1B2EMT0_9HYPH</name>
<dbReference type="SUPFAM" id="SSF53383">
    <property type="entry name" value="PLP-dependent transferases"/>
    <property type="match status" value="1"/>
</dbReference>
<dbReference type="EMBL" id="CP016616">
    <property type="protein sequence ID" value="ANY81152.1"/>
    <property type="molecule type" value="Genomic_DNA"/>
</dbReference>
<evidence type="ECO:0000256" key="5">
    <source>
        <dbReference type="ARBA" id="ARBA00047517"/>
    </source>
</evidence>
<dbReference type="Gene3D" id="3.90.1150.10">
    <property type="entry name" value="Aspartate Aminotransferase, domain 1"/>
    <property type="match status" value="1"/>
</dbReference>
<evidence type="ECO:0000256" key="7">
    <source>
        <dbReference type="RuleBase" id="RU362118"/>
    </source>
</evidence>
<evidence type="ECO:0000256" key="2">
    <source>
        <dbReference type="ARBA" id="ARBA00009077"/>
    </source>
</evidence>
<dbReference type="GO" id="GO:0030170">
    <property type="term" value="F:pyridoxal phosphate binding"/>
    <property type="evidence" value="ECO:0007669"/>
    <property type="project" value="InterPro"/>
</dbReference>
<gene>
    <name evidence="8" type="ORF">BB934_25435</name>
</gene>
<dbReference type="GO" id="GO:0047804">
    <property type="term" value="F:cysteine-S-conjugate beta-lyase activity"/>
    <property type="evidence" value="ECO:0007669"/>
    <property type="project" value="InterPro"/>
</dbReference>
<dbReference type="InterPro" id="IPR015424">
    <property type="entry name" value="PyrdxlP-dep_Trfase"/>
</dbReference>
<dbReference type="RefSeq" id="WP_099512222.1">
    <property type="nucleotide sequence ID" value="NZ_CP016616.1"/>
</dbReference>
<accession>A0A1B2EMT0</accession>
<dbReference type="FunFam" id="3.40.640.10:FF:000046">
    <property type="entry name" value="Cystathionine gamma-lyase"/>
    <property type="match status" value="1"/>
</dbReference>
<evidence type="ECO:0000256" key="4">
    <source>
        <dbReference type="ARBA" id="ARBA00023239"/>
    </source>
</evidence>
<dbReference type="OrthoDB" id="9790858at2"/>
<dbReference type="Pfam" id="PF01053">
    <property type="entry name" value="Cys_Met_Meta_PP"/>
    <property type="match status" value="1"/>
</dbReference>
<dbReference type="AlphaFoldDB" id="A0A1B2EMT0"/>
<evidence type="ECO:0000256" key="6">
    <source>
        <dbReference type="PIRSR" id="PIRSR001434-2"/>
    </source>
</evidence>
<dbReference type="GO" id="GO:0019450">
    <property type="term" value="P:L-cysteine catabolic process to pyruvate"/>
    <property type="evidence" value="ECO:0007669"/>
    <property type="project" value="TreeGrafter"/>
</dbReference>
<keyword evidence="4 8" id="KW-0456">Lyase</keyword>
<comment type="catalytic activity">
    <reaction evidence="5">
        <text>L,L-cystathionine + H2O = L-homocysteine + pyruvate + NH4(+)</text>
        <dbReference type="Rhea" id="RHEA:13965"/>
        <dbReference type="ChEBI" id="CHEBI:15361"/>
        <dbReference type="ChEBI" id="CHEBI:15377"/>
        <dbReference type="ChEBI" id="CHEBI:28938"/>
        <dbReference type="ChEBI" id="CHEBI:58161"/>
        <dbReference type="ChEBI" id="CHEBI:58199"/>
    </reaction>
</comment>
<sequence>MSKLPPKPQNISERTRLVHAGREPFDQYGFINTPIYRGSTVLYPTTDDLLHRRGRYSYGTKGTPTTNSLETAWTELTGAAGTVLAPSGLAAVTLGLMSCLKSGDHLLVTDSVYLPTRHFCNGVLKKFGVETTYYDPQIGAGIEALIRPNTAAVLTEAPGSQSLEMQDIPAIAEVAHRHGAVVLMDNTWATPLLFPPHERGVDIAIEAGTKYLSGGSDLLLGMVSANERCFKALRDTYDSFAMCPGPEDVFLGLRGLRTMALRLREHEKQALEMARWLEARPEVARVLHPALESYPGHAIWKRDFKGSSGLFSIILKPCSDQALAAMLDGLALFGMGYSWGGFESLVIPFNCATYRTATRWEPGGHALRFHIGLEELDDLKRDLDAGFARLRETDTRAA</sequence>
<evidence type="ECO:0000256" key="3">
    <source>
        <dbReference type="ARBA" id="ARBA00022898"/>
    </source>
</evidence>
<dbReference type="GO" id="GO:0019346">
    <property type="term" value="P:transsulfuration"/>
    <property type="evidence" value="ECO:0007669"/>
    <property type="project" value="InterPro"/>
</dbReference>
<comment type="cofactor">
    <cofactor evidence="1 7">
        <name>pyridoxal 5'-phosphate</name>
        <dbReference type="ChEBI" id="CHEBI:597326"/>
    </cofactor>
</comment>
<comment type="similarity">
    <text evidence="2 7">Belongs to the trans-sulfuration enzymes family.</text>
</comment>